<sequence length="184" mass="20721">MKSGDKSLELFHGKNENRATLFPLALNPPLVFFSFLTLLTYGHVSSIMSITLSFLLIFFSCLSMHACNARHLRVMDDKALAPHQKLQFSTKALESVELNRDDQISVREGSSGESHHATATVVKPKDSDNLLKETKQNREMSSSVPVPIKPLVSFSGRVPRKNYDERTGFFSDYSRPRTRPPSHN</sequence>
<feature type="region of interest" description="Disordered" evidence="1">
    <location>
        <begin position="154"/>
        <end position="184"/>
    </location>
</feature>
<reference evidence="3 4" key="1">
    <citation type="journal article" date="2013" name="Genome Biol.">
        <title>The genome sequence of the most widely cultivated cacao type and its use to identify candidate genes regulating pod color.</title>
        <authorList>
            <person name="Motamayor J.C."/>
            <person name="Mockaitis K."/>
            <person name="Schmutz J."/>
            <person name="Haiminen N."/>
            <person name="Iii D.L."/>
            <person name="Cornejo O."/>
            <person name="Findley S.D."/>
            <person name="Zheng P."/>
            <person name="Utro F."/>
            <person name="Royaert S."/>
            <person name="Saski C."/>
            <person name="Jenkins J."/>
            <person name="Podicheti R."/>
            <person name="Zhao M."/>
            <person name="Scheffler B.E."/>
            <person name="Stack J.C."/>
            <person name="Feltus F.A."/>
            <person name="Mustiga G.M."/>
            <person name="Amores F."/>
            <person name="Phillips W."/>
            <person name="Marelli J.P."/>
            <person name="May G.D."/>
            <person name="Shapiro H."/>
            <person name="Ma J."/>
            <person name="Bustamante C.D."/>
            <person name="Schnell R.J."/>
            <person name="Main D."/>
            <person name="Gilbert D."/>
            <person name="Parida L."/>
            <person name="Kuhn D.N."/>
        </authorList>
    </citation>
    <scope>NUCLEOTIDE SEQUENCE [LARGE SCALE GENOMIC DNA]</scope>
    <source>
        <strain evidence="4">cv. Matina 1-6</strain>
    </source>
</reference>
<dbReference type="InterPro" id="IPR053313">
    <property type="entry name" value="RGF"/>
</dbReference>
<accession>A0A061G0H4</accession>
<keyword evidence="2" id="KW-0472">Membrane</keyword>
<keyword evidence="2" id="KW-0812">Transmembrane</keyword>
<dbReference type="InParanoid" id="A0A061G0H4"/>
<proteinExistence type="predicted"/>
<dbReference type="Proteomes" id="UP000026915">
    <property type="component" value="Chromosome 3"/>
</dbReference>
<dbReference type="PANTHER" id="PTHR34961:SF5">
    <property type="entry name" value="TRANSMEMBRANE PROTEIN"/>
    <property type="match status" value="1"/>
</dbReference>
<dbReference type="AlphaFoldDB" id="A0A061G0H4"/>
<evidence type="ECO:0000256" key="1">
    <source>
        <dbReference type="SAM" id="MobiDB-lite"/>
    </source>
</evidence>
<dbReference type="EMBL" id="CM001881">
    <property type="protein sequence ID" value="EOY22898.1"/>
    <property type="molecule type" value="Genomic_DNA"/>
</dbReference>
<evidence type="ECO:0000256" key="2">
    <source>
        <dbReference type="SAM" id="Phobius"/>
    </source>
</evidence>
<gene>
    <name evidence="3" type="ORF">TCM_014932</name>
</gene>
<dbReference type="PANTHER" id="PTHR34961">
    <property type="entry name" value="TRANSMEMBRANE PROTEIN"/>
    <property type="match status" value="1"/>
</dbReference>
<dbReference type="Gramene" id="EOY22898">
    <property type="protein sequence ID" value="EOY22898"/>
    <property type="gene ID" value="TCM_014932"/>
</dbReference>
<evidence type="ECO:0000313" key="4">
    <source>
        <dbReference type="Proteomes" id="UP000026915"/>
    </source>
</evidence>
<feature type="transmembrane region" description="Helical" evidence="2">
    <location>
        <begin position="21"/>
        <end position="41"/>
    </location>
</feature>
<feature type="region of interest" description="Disordered" evidence="1">
    <location>
        <begin position="105"/>
        <end position="128"/>
    </location>
</feature>
<feature type="transmembrane region" description="Helical" evidence="2">
    <location>
        <begin position="47"/>
        <end position="67"/>
    </location>
</feature>
<dbReference type="HOGENOM" id="CLU_1470689_0_0_1"/>
<name>A0A061G0H4_THECC</name>
<dbReference type="OMA" id="HTHATNA"/>
<keyword evidence="2" id="KW-1133">Transmembrane helix</keyword>
<evidence type="ECO:0000313" key="3">
    <source>
        <dbReference type="EMBL" id="EOY22898.1"/>
    </source>
</evidence>
<dbReference type="eggNOG" id="ENOG502SDEZ">
    <property type="taxonomic scope" value="Eukaryota"/>
</dbReference>
<keyword evidence="4" id="KW-1185">Reference proteome</keyword>
<organism evidence="3 4">
    <name type="scientific">Theobroma cacao</name>
    <name type="common">Cacao</name>
    <name type="synonym">Cocoa</name>
    <dbReference type="NCBI Taxonomy" id="3641"/>
    <lineage>
        <taxon>Eukaryota</taxon>
        <taxon>Viridiplantae</taxon>
        <taxon>Streptophyta</taxon>
        <taxon>Embryophyta</taxon>
        <taxon>Tracheophyta</taxon>
        <taxon>Spermatophyta</taxon>
        <taxon>Magnoliopsida</taxon>
        <taxon>eudicotyledons</taxon>
        <taxon>Gunneridae</taxon>
        <taxon>Pentapetalae</taxon>
        <taxon>rosids</taxon>
        <taxon>malvids</taxon>
        <taxon>Malvales</taxon>
        <taxon>Malvaceae</taxon>
        <taxon>Byttnerioideae</taxon>
        <taxon>Theobroma</taxon>
    </lineage>
</organism>
<protein>
    <submittedName>
        <fullName evidence="3">Uncharacterized protein</fullName>
    </submittedName>
</protein>